<evidence type="ECO:0000313" key="2">
    <source>
        <dbReference type="Proteomes" id="UP000176666"/>
    </source>
</evidence>
<name>A0A1F5H0E1_9BACT</name>
<proteinExistence type="predicted"/>
<sequence length="203" mass="23561">MVEAVELRPFALPSVIYDKSLNEKNIPYKVEIDAVLCSKVLEHLNVDEKDIDSISIIAKRYRNIMSLGNSGVCKIDSRKVIIFTQRVWGLYKKWMSKTNKVISKREIANDDLFRNGIITPELESLLNVNPLQRDPVNTRDLLSLAMQRRLNQTLLHELHHAAMFTRRLKSRFNLRELQFNANQFAKSAMELFPLAVNIEPKIR</sequence>
<comment type="caution">
    <text evidence="1">The sequence shown here is derived from an EMBL/GenBank/DDBJ whole genome shotgun (WGS) entry which is preliminary data.</text>
</comment>
<evidence type="ECO:0000313" key="1">
    <source>
        <dbReference type="EMBL" id="OGD97626.1"/>
    </source>
</evidence>
<accession>A0A1F5H0E1</accession>
<dbReference type="EMBL" id="MFBJ01000001">
    <property type="protein sequence ID" value="OGD97626.1"/>
    <property type="molecule type" value="Genomic_DNA"/>
</dbReference>
<protein>
    <submittedName>
        <fullName evidence="1">Uncharacterized protein</fullName>
    </submittedName>
</protein>
<organism evidence="1 2">
    <name type="scientific">Candidatus Curtissbacteria bacterium RIFCSPHIGHO2_12_FULL_38_9b</name>
    <dbReference type="NCBI Taxonomy" id="1797720"/>
    <lineage>
        <taxon>Bacteria</taxon>
        <taxon>Candidatus Curtissiibacteriota</taxon>
    </lineage>
</organism>
<reference evidence="1 2" key="1">
    <citation type="journal article" date="2016" name="Nat. Commun.">
        <title>Thousands of microbial genomes shed light on interconnected biogeochemical processes in an aquifer system.</title>
        <authorList>
            <person name="Anantharaman K."/>
            <person name="Brown C.T."/>
            <person name="Hug L.A."/>
            <person name="Sharon I."/>
            <person name="Castelle C.J."/>
            <person name="Probst A.J."/>
            <person name="Thomas B.C."/>
            <person name="Singh A."/>
            <person name="Wilkins M.J."/>
            <person name="Karaoz U."/>
            <person name="Brodie E.L."/>
            <person name="Williams K.H."/>
            <person name="Hubbard S.S."/>
            <person name="Banfield J.F."/>
        </authorList>
    </citation>
    <scope>NUCLEOTIDE SEQUENCE [LARGE SCALE GENOMIC DNA]</scope>
</reference>
<gene>
    <name evidence="1" type="ORF">A3F02_01480</name>
</gene>
<dbReference type="AlphaFoldDB" id="A0A1F5H0E1"/>
<dbReference type="Proteomes" id="UP000176666">
    <property type="component" value="Unassembled WGS sequence"/>
</dbReference>